<reference evidence="3 4" key="1">
    <citation type="submission" date="2016-07" db="EMBL/GenBank/DDBJ databases">
        <title>Pervasive Adenine N6-methylation of Active Genes in Fungi.</title>
        <authorList>
            <consortium name="DOE Joint Genome Institute"/>
            <person name="Mondo S.J."/>
            <person name="Dannebaum R.O."/>
            <person name="Kuo R.C."/>
            <person name="Labutti K."/>
            <person name="Haridas S."/>
            <person name="Kuo A."/>
            <person name="Salamov A."/>
            <person name="Ahrendt S.R."/>
            <person name="Lipzen A."/>
            <person name="Sullivan W."/>
            <person name="Andreopoulos W.B."/>
            <person name="Clum A."/>
            <person name="Lindquist E."/>
            <person name="Daum C."/>
            <person name="Ramamoorthy G.K."/>
            <person name="Gryganskyi A."/>
            <person name="Culley D."/>
            <person name="Magnuson J.K."/>
            <person name="James T.Y."/>
            <person name="O'Malley M.A."/>
            <person name="Stajich J.E."/>
            <person name="Spatafora J.W."/>
            <person name="Visel A."/>
            <person name="Grigoriev I.V."/>
        </authorList>
    </citation>
    <scope>NUCLEOTIDE SEQUENCE [LARGE SCALE GENOMIC DNA]</scope>
    <source>
        <strain evidence="3 4">NRRL 1336</strain>
    </source>
</reference>
<comment type="caution">
    <text evidence="3">The sequence shown here is derived from an EMBL/GenBank/DDBJ whole genome shotgun (WGS) entry which is preliminary data.</text>
</comment>
<dbReference type="Pfam" id="PF10157">
    <property type="entry name" value="BORCS6"/>
    <property type="match status" value="1"/>
</dbReference>
<name>A0A1X2HXS2_9FUNG</name>
<feature type="region of interest" description="Disordered" evidence="1">
    <location>
        <begin position="1"/>
        <end position="38"/>
    </location>
</feature>
<dbReference type="GO" id="GO:0099078">
    <property type="term" value="C:BORC complex"/>
    <property type="evidence" value="ECO:0007669"/>
    <property type="project" value="TreeGrafter"/>
</dbReference>
<accession>A0A1X2HXS2</accession>
<dbReference type="PANTHER" id="PTHR13440">
    <property type="entry name" value="BLOC-1 RELATED COMPLEX SUBUNIT 6"/>
    <property type="match status" value="1"/>
</dbReference>
<dbReference type="PANTHER" id="PTHR13440:SF7">
    <property type="entry name" value="BLOC-1 RELATED COMPLEX SUBUNIT 6"/>
    <property type="match status" value="1"/>
</dbReference>
<dbReference type="OrthoDB" id="21270at2759"/>
<evidence type="ECO:0000313" key="4">
    <source>
        <dbReference type="Proteomes" id="UP000193560"/>
    </source>
</evidence>
<dbReference type="Proteomes" id="UP000193560">
    <property type="component" value="Unassembled WGS sequence"/>
</dbReference>
<dbReference type="AlphaFoldDB" id="A0A1X2HXS2"/>
<gene>
    <name evidence="3" type="ORF">BCR42DRAFT_443986</name>
</gene>
<evidence type="ECO:0000259" key="2">
    <source>
        <dbReference type="Pfam" id="PF10157"/>
    </source>
</evidence>
<dbReference type="InterPro" id="IPR019314">
    <property type="entry name" value="BORCS6"/>
</dbReference>
<sequence>MDETTASKDEEDLESITEAPATLPIPETHSSASDTPTTIPIDIAMFQSLEKRATELSQHLSETVQQLGMHMNKMSQGTAEAGKVYHSAVQELSTDLTSCTQNTAELIAQCDELDKDLAQIQVLSKQIKSVDKGLGRLLQSLT</sequence>
<dbReference type="InterPro" id="IPR046465">
    <property type="entry name" value="BORCS6_C"/>
</dbReference>
<feature type="domain" description="BLOC-1-related complex subunit 6 C-terminal helix" evidence="2">
    <location>
        <begin position="39"/>
        <end position="135"/>
    </location>
</feature>
<dbReference type="GO" id="GO:0032418">
    <property type="term" value="P:lysosome localization"/>
    <property type="evidence" value="ECO:0007669"/>
    <property type="project" value="TreeGrafter"/>
</dbReference>
<dbReference type="STRING" id="90262.A0A1X2HXS2"/>
<feature type="compositionally biased region" description="Polar residues" evidence="1">
    <location>
        <begin position="28"/>
        <end position="38"/>
    </location>
</feature>
<dbReference type="EMBL" id="MCGE01000047">
    <property type="protein sequence ID" value="ORZ04912.1"/>
    <property type="molecule type" value="Genomic_DNA"/>
</dbReference>
<evidence type="ECO:0000313" key="3">
    <source>
        <dbReference type="EMBL" id="ORZ04912.1"/>
    </source>
</evidence>
<protein>
    <recommendedName>
        <fullName evidence="2">BLOC-1-related complex subunit 6 C-terminal helix domain-containing protein</fullName>
    </recommendedName>
</protein>
<organism evidence="3 4">
    <name type="scientific">Absidia repens</name>
    <dbReference type="NCBI Taxonomy" id="90262"/>
    <lineage>
        <taxon>Eukaryota</taxon>
        <taxon>Fungi</taxon>
        <taxon>Fungi incertae sedis</taxon>
        <taxon>Mucoromycota</taxon>
        <taxon>Mucoromycotina</taxon>
        <taxon>Mucoromycetes</taxon>
        <taxon>Mucorales</taxon>
        <taxon>Cunninghamellaceae</taxon>
        <taxon>Absidia</taxon>
    </lineage>
</organism>
<proteinExistence type="predicted"/>
<evidence type="ECO:0000256" key="1">
    <source>
        <dbReference type="SAM" id="MobiDB-lite"/>
    </source>
</evidence>
<keyword evidence="4" id="KW-1185">Reference proteome</keyword>